<dbReference type="AlphaFoldDB" id="A0A2K1QPR2"/>
<sequence>MIESSAKYDTNASHDHDKHNDDCDDHRYFSKVNLDTGHEHGIKHEYGIKHDDDDDDLDPTARLMHDFVMGLKRDQYDLVYFDYDREMSSTNLDGRFELESDVVAIESDFDTEADVDFHGPTSRHKLDDSGKRGIKYGHSMNKSGYINDTLKVSGSAGEREKDRCRVGRESKRECPVDSDH</sequence>
<dbReference type="EMBL" id="NKHZ01000054">
    <property type="protein sequence ID" value="PNS17087.1"/>
    <property type="molecule type" value="Genomic_DNA"/>
</dbReference>
<proteinExistence type="predicted"/>
<name>A0A2K1QPR2_9PEZI</name>
<dbReference type="InParanoid" id="A0A2K1QPR2"/>
<dbReference type="Proteomes" id="UP000243797">
    <property type="component" value="Unassembled WGS sequence"/>
</dbReference>
<reference evidence="2 3" key="1">
    <citation type="submission" date="2017-06" db="EMBL/GenBank/DDBJ databases">
        <title>Draft genome sequence of a variant of Elsinoe murrayae.</title>
        <authorList>
            <person name="Cheng Q."/>
        </authorList>
    </citation>
    <scope>NUCLEOTIDE SEQUENCE [LARGE SCALE GENOMIC DNA]</scope>
    <source>
        <strain evidence="2 3">CQ-2017a</strain>
    </source>
</reference>
<evidence type="ECO:0000313" key="3">
    <source>
        <dbReference type="Proteomes" id="UP000243797"/>
    </source>
</evidence>
<evidence type="ECO:0000313" key="2">
    <source>
        <dbReference type="EMBL" id="PNS17087.1"/>
    </source>
</evidence>
<accession>A0A2K1QPR2</accession>
<feature type="region of interest" description="Disordered" evidence="1">
    <location>
        <begin position="1"/>
        <end position="20"/>
    </location>
</feature>
<protein>
    <submittedName>
        <fullName evidence="2">Meiotically up-regulated protein 70 protein</fullName>
    </submittedName>
</protein>
<comment type="caution">
    <text evidence="2">The sequence shown here is derived from an EMBL/GenBank/DDBJ whole genome shotgun (WGS) entry which is preliminary data.</text>
</comment>
<feature type="region of interest" description="Disordered" evidence="1">
    <location>
        <begin position="147"/>
        <end position="180"/>
    </location>
</feature>
<keyword evidence="3" id="KW-1185">Reference proteome</keyword>
<organism evidence="2 3">
    <name type="scientific">Sphaceloma murrayae</name>
    <dbReference type="NCBI Taxonomy" id="2082308"/>
    <lineage>
        <taxon>Eukaryota</taxon>
        <taxon>Fungi</taxon>
        <taxon>Dikarya</taxon>
        <taxon>Ascomycota</taxon>
        <taxon>Pezizomycotina</taxon>
        <taxon>Dothideomycetes</taxon>
        <taxon>Dothideomycetidae</taxon>
        <taxon>Myriangiales</taxon>
        <taxon>Elsinoaceae</taxon>
        <taxon>Sphaceloma</taxon>
    </lineage>
</organism>
<gene>
    <name evidence="2" type="ORF">CAC42_3657</name>
</gene>
<feature type="compositionally biased region" description="Basic and acidic residues" evidence="1">
    <location>
        <begin position="157"/>
        <end position="180"/>
    </location>
</feature>
<evidence type="ECO:0000256" key="1">
    <source>
        <dbReference type="SAM" id="MobiDB-lite"/>
    </source>
</evidence>